<evidence type="ECO:0000256" key="3">
    <source>
        <dbReference type="ARBA" id="ARBA00016220"/>
    </source>
</evidence>
<dbReference type="PANTHER" id="PTHR42980:SF1">
    <property type="entry name" value="2-OXOISOVALERATE DEHYDROGENASE SUBUNIT BETA, MITOCHONDRIAL"/>
    <property type="match status" value="1"/>
</dbReference>
<dbReference type="GO" id="GO:0003863">
    <property type="term" value="F:branched-chain 2-oxo acid dehydrogenase activity"/>
    <property type="evidence" value="ECO:0007669"/>
    <property type="project" value="UniProtKB-EC"/>
</dbReference>
<dbReference type="Gene3D" id="3.40.50.970">
    <property type="match status" value="1"/>
</dbReference>
<dbReference type="SUPFAM" id="SSF52922">
    <property type="entry name" value="TK C-terminal domain-like"/>
    <property type="match status" value="1"/>
</dbReference>
<organism evidence="7 8">
    <name type="scientific">Intoshia linei</name>
    <dbReference type="NCBI Taxonomy" id="1819745"/>
    <lineage>
        <taxon>Eukaryota</taxon>
        <taxon>Metazoa</taxon>
        <taxon>Spiralia</taxon>
        <taxon>Lophotrochozoa</taxon>
        <taxon>Mesozoa</taxon>
        <taxon>Orthonectida</taxon>
        <taxon>Rhopaluridae</taxon>
        <taxon>Intoshia</taxon>
    </lineage>
</organism>
<evidence type="ECO:0000256" key="1">
    <source>
        <dbReference type="ARBA" id="ARBA00001964"/>
    </source>
</evidence>
<dbReference type="Proteomes" id="UP000078046">
    <property type="component" value="Unassembled WGS sequence"/>
</dbReference>
<comment type="cofactor">
    <cofactor evidence="1">
        <name>thiamine diphosphate</name>
        <dbReference type="ChEBI" id="CHEBI:58937"/>
    </cofactor>
</comment>
<evidence type="ECO:0000313" key="8">
    <source>
        <dbReference type="Proteomes" id="UP000078046"/>
    </source>
</evidence>
<proteinExistence type="predicted"/>
<dbReference type="CDD" id="cd07036">
    <property type="entry name" value="TPP_PYR_E1-PDHc-beta_like"/>
    <property type="match status" value="1"/>
</dbReference>
<dbReference type="PANTHER" id="PTHR42980">
    <property type="entry name" value="2-OXOISOVALERATE DEHYDROGENASE SUBUNIT BETA-RELATED"/>
    <property type="match status" value="1"/>
</dbReference>
<evidence type="ECO:0000256" key="2">
    <source>
        <dbReference type="ARBA" id="ARBA00012277"/>
    </source>
</evidence>
<dbReference type="Pfam" id="PF02779">
    <property type="entry name" value="Transket_pyr"/>
    <property type="match status" value="1"/>
</dbReference>
<feature type="domain" description="Transketolase-like pyrimidine-binding" evidence="6">
    <location>
        <begin position="42"/>
        <end position="217"/>
    </location>
</feature>
<dbReference type="InterPro" id="IPR033248">
    <property type="entry name" value="Transketolase_C"/>
</dbReference>
<dbReference type="SUPFAM" id="SSF52518">
    <property type="entry name" value="Thiamin diphosphate-binding fold (THDP-binding)"/>
    <property type="match status" value="1"/>
</dbReference>
<dbReference type="FunFam" id="3.40.50.970:FF:000001">
    <property type="entry name" value="Pyruvate dehydrogenase E1 beta subunit"/>
    <property type="match status" value="1"/>
</dbReference>
<dbReference type="InterPro" id="IPR029061">
    <property type="entry name" value="THDP-binding"/>
</dbReference>
<evidence type="ECO:0000256" key="4">
    <source>
        <dbReference type="ARBA" id="ARBA00023002"/>
    </source>
</evidence>
<dbReference type="InterPro" id="IPR009014">
    <property type="entry name" value="Transketo_C/PFOR_II"/>
</dbReference>
<dbReference type="Gene3D" id="3.40.50.920">
    <property type="match status" value="1"/>
</dbReference>
<dbReference type="Pfam" id="PF02780">
    <property type="entry name" value="Transketolase_C"/>
    <property type="match status" value="1"/>
</dbReference>
<gene>
    <name evidence="7" type="ORF">A3Q56_01998</name>
</gene>
<evidence type="ECO:0000256" key="5">
    <source>
        <dbReference type="ARBA" id="ARBA00051764"/>
    </source>
</evidence>
<name>A0A177B7K2_9BILA</name>
<accession>A0A177B7K2</accession>
<reference evidence="7 8" key="1">
    <citation type="submission" date="2016-04" db="EMBL/GenBank/DDBJ databases">
        <title>The genome of Intoshia linei affirms orthonectids as highly simplified spiralians.</title>
        <authorList>
            <person name="Mikhailov K.V."/>
            <person name="Slusarev G.S."/>
            <person name="Nikitin M.A."/>
            <person name="Logacheva M.D."/>
            <person name="Penin A."/>
            <person name="Aleoshin V."/>
            <person name="Panchin Y.V."/>
        </authorList>
    </citation>
    <scope>NUCLEOTIDE SEQUENCE [LARGE SCALE GENOMIC DNA]</scope>
    <source>
        <strain evidence="7">Intl2013</strain>
        <tissue evidence="7">Whole animal</tissue>
    </source>
</reference>
<comment type="catalytic activity">
    <reaction evidence="5">
        <text>N(6)-[(R)-lipoyl]-L-lysyl-[protein] + 3-methyl-2-oxobutanoate + H(+) = N(6)-[(R)-S(8)-2-methylpropanoyldihydrolipoyl]-L-lysyl-[protein] + CO2</text>
        <dbReference type="Rhea" id="RHEA:13457"/>
        <dbReference type="Rhea" id="RHEA-COMP:10474"/>
        <dbReference type="Rhea" id="RHEA-COMP:10497"/>
        <dbReference type="ChEBI" id="CHEBI:11851"/>
        <dbReference type="ChEBI" id="CHEBI:15378"/>
        <dbReference type="ChEBI" id="CHEBI:16526"/>
        <dbReference type="ChEBI" id="CHEBI:83099"/>
        <dbReference type="ChEBI" id="CHEBI:83142"/>
        <dbReference type="EC" id="1.2.4.4"/>
    </reaction>
    <physiologicalReaction direction="left-to-right" evidence="5">
        <dbReference type="Rhea" id="RHEA:13458"/>
    </physiologicalReaction>
</comment>
<dbReference type="SMART" id="SM00861">
    <property type="entry name" value="Transket_pyr"/>
    <property type="match status" value="1"/>
</dbReference>
<dbReference type="GO" id="GO:0007584">
    <property type="term" value="P:response to nutrient"/>
    <property type="evidence" value="ECO:0007669"/>
    <property type="project" value="TreeGrafter"/>
</dbReference>
<evidence type="ECO:0000313" key="7">
    <source>
        <dbReference type="EMBL" id="OAF70225.1"/>
    </source>
</evidence>
<evidence type="ECO:0000259" key="6">
    <source>
        <dbReference type="SMART" id="SM00861"/>
    </source>
</evidence>
<comment type="caution">
    <text evidence="7">The sequence shown here is derived from an EMBL/GenBank/DDBJ whole genome shotgun (WGS) entry which is preliminary data.</text>
</comment>
<keyword evidence="4" id="KW-0560">Oxidoreductase</keyword>
<dbReference type="EC" id="1.2.4.4" evidence="2"/>
<dbReference type="AlphaFoldDB" id="A0A177B7K2"/>
<dbReference type="GO" id="GO:0009083">
    <property type="term" value="P:branched-chain amino acid catabolic process"/>
    <property type="evidence" value="ECO:0007669"/>
    <property type="project" value="TreeGrafter"/>
</dbReference>
<dbReference type="FunFam" id="3.40.50.920:FF:000001">
    <property type="entry name" value="Pyruvate dehydrogenase E1 beta subunit"/>
    <property type="match status" value="1"/>
</dbReference>
<keyword evidence="7" id="KW-0670">Pyruvate</keyword>
<dbReference type="OrthoDB" id="878at2759"/>
<protein>
    <recommendedName>
        <fullName evidence="3">Pyruvate dehydrogenase E1 component subunit beta, mitochondrial</fullName>
        <ecNumber evidence="2">1.2.4.4</ecNumber>
    </recommendedName>
</protein>
<keyword evidence="8" id="KW-1185">Reference proteome</keyword>
<sequence length="363" mass="40701">MKSVLYKSLINRFQCHLKFKRNLSYIPTDLTKLNITGKTEKLNLCQTIVHTLDHVLEKNENSVIFGEDVEFGGVFRCTVGLKEKYGKQRVFNTPLCEQGIIAFGIGTSLQGLKTIAEIQFIDYIFPAFDQITNELAKMRYRSGGDYNCGSLLIRTTVGAVGHGGHYHSQMAEAYFAHTPGLKLVIPRGPYFAKGLLLSCIKDQNPCIFMEPKILYRTAIEQVPTKPYLIELGKCDIMQEGSDITIISWGTQVHVACEAAKLAKEKLNISCEIIDLYSLLPYDIDTLAKSICKTGRAIITHEAPVTMGLAAEISAKLQEECFLNLEAPITRVCGYDTPFSCVHEPFYMPTVWKLFEAIKNVSKY</sequence>
<dbReference type="InterPro" id="IPR005475">
    <property type="entry name" value="Transketolase-like_Pyr-bd"/>
</dbReference>
<dbReference type="EMBL" id="LWCA01000172">
    <property type="protein sequence ID" value="OAF70225.1"/>
    <property type="molecule type" value="Genomic_DNA"/>
</dbReference>